<dbReference type="EMBL" id="ATBP01000825">
    <property type="protein sequence ID" value="ETR68812.1"/>
    <property type="molecule type" value="Genomic_DNA"/>
</dbReference>
<accession>A0A1V1P1Q8</accession>
<protein>
    <submittedName>
        <fullName evidence="1">Uncharacterized protein</fullName>
    </submittedName>
</protein>
<dbReference type="AlphaFoldDB" id="A0A1V1P1Q8"/>
<proteinExistence type="predicted"/>
<name>A0A1V1P1Q8_9BACT</name>
<evidence type="ECO:0000313" key="1">
    <source>
        <dbReference type="EMBL" id="ETR68812.1"/>
    </source>
</evidence>
<gene>
    <name evidence="1" type="ORF">OMM_10148</name>
</gene>
<dbReference type="Proteomes" id="UP000189670">
    <property type="component" value="Unassembled WGS sequence"/>
</dbReference>
<sequence>MGWFAKNFRKREKILYIERDTGVKESILVGEMKRMVAGMKKRYKMILVLHEIYLFRRFFTFGKKYATDLGYKANQWKTVLSAWYFDA</sequence>
<comment type="caution">
    <text evidence="1">The sequence shown here is derived from an EMBL/GenBank/DDBJ whole genome shotgun (WGS) entry which is preliminary data.</text>
</comment>
<reference evidence="2" key="1">
    <citation type="submission" date="2012-11" db="EMBL/GenBank/DDBJ databases">
        <authorList>
            <person name="Lucero-Rivera Y.E."/>
            <person name="Tovar-Ramirez D."/>
        </authorList>
    </citation>
    <scope>NUCLEOTIDE SEQUENCE [LARGE SCALE GENOMIC DNA]</scope>
    <source>
        <strain evidence="2">Araruama</strain>
    </source>
</reference>
<evidence type="ECO:0000313" key="2">
    <source>
        <dbReference type="Proteomes" id="UP000189670"/>
    </source>
</evidence>
<organism evidence="1 2">
    <name type="scientific">Candidatus Magnetoglobus multicellularis str. Araruama</name>
    <dbReference type="NCBI Taxonomy" id="890399"/>
    <lineage>
        <taxon>Bacteria</taxon>
        <taxon>Pseudomonadati</taxon>
        <taxon>Thermodesulfobacteriota</taxon>
        <taxon>Desulfobacteria</taxon>
        <taxon>Desulfobacterales</taxon>
        <taxon>Desulfobacteraceae</taxon>
        <taxon>Candidatus Magnetoglobus</taxon>
    </lineage>
</organism>